<proteinExistence type="predicted"/>
<evidence type="ECO:0008006" key="4">
    <source>
        <dbReference type="Google" id="ProtNLM"/>
    </source>
</evidence>
<dbReference type="AlphaFoldDB" id="A0A2A6BIP3"/>
<sequence>MISLATLPPDIIRKLIRLNPMENWHKLRLISPTWNALVVEDLNARPSIRRVFMSANDDKIFLIRLEIDPTYAEYFSKIFADVHAPKIEDSPVNFNIRLNTFLCSQYQTVLIFESSWTDYHSFLAIITRIFASASNIETFQCSSFNANALRCAGKTMRNVRIERIKADFSLWDPFMRIATLKIIKRNRVYNIEMKAVKFVKQDICDAIQSFSPFVSIIGVDELNSDGSSFGKKTCKFWNSFARDLIVKNDLKMIRVLSGLRTPCRRFYSPGQDLYLYLCDPFFEFMHHFDAYFRC</sequence>
<evidence type="ECO:0000313" key="2">
    <source>
        <dbReference type="EnsemblMetazoa" id="PPA39882.1"/>
    </source>
</evidence>
<reference evidence="3" key="1">
    <citation type="journal article" date="2008" name="Nat. Genet.">
        <title>The Pristionchus pacificus genome provides a unique perspective on nematode lifestyle and parasitism.</title>
        <authorList>
            <person name="Dieterich C."/>
            <person name="Clifton S.W."/>
            <person name="Schuster L.N."/>
            <person name="Chinwalla A."/>
            <person name="Delehaunty K."/>
            <person name="Dinkelacker I."/>
            <person name="Fulton L."/>
            <person name="Fulton R."/>
            <person name="Godfrey J."/>
            <person name="Minx P."/>
            <person name="Mitreva M."/>
            <person name="Roeseler W."/>
            <person name="Tian H."/>
            <person name="Witte H."/>
            <person name="Yang S.P."/>
            <person name="Wilson R.K."/>
            <person name="Sommer R.J."/>
        </authorList>
    </citation>
    <scope>NUCLEOTIDE SEQUENCE [LARGE SCALE GENOMIC DNA]</scope>
    <source>
        <strain evidence="3">PS312</strain>
    </source>
</reference>
<reference evidence="2" key="2">
    <citation type="submission" date="2022-06" db="UniProtKB">
        <authorList>
            <consortium name="EnsemblMetazoa"/>
        </authorList>
    </citation>
    <scope>IDENTIFICATION</scope>
    <source>
        <strain evidence="2">PS312</strain>
    </source>
</reference>
<protein>
    <recommendedName>
        <fullName evidence="4">F-box domain-containing protein</fullName>
    </recommendedName>
</protein>
<organism evidence="2 3">
    <name type="scientific">Pristionchus pacificus</name>
    <name type="common">Parasitic nematode worm</name>
    <dbReference type="NCBI Taxonomy" id="54126"/>
    <lineage>
        <taxon>Eukaryota</taxon>
        <taxon>Metazoa</taxon>
        <taxon>Ecdysozoa</taxon>
        <taxon>Nematoda</taxon>
        <taxon>Chromadorea</taxon>
        <taxon>Rhabditida</taxon>
        <taxon>Rhabditina</taxon>
        <taxon>Diplogasteromorpha</taxon>
        <taxon>Diplogasteroidea</taxon>
        <taxon>Neodiplogasteridae</taxon>
        <taxon>Pristionchus</taxon>
    </lineage>
</organism>
<evidence type="ECO:0000313" key="1">
    <source>
        <dbReference type="EnsemblMetazoa" id="PPA39880.1"/>
    </source>
</evidence>
<gene>
    <name evidence="2" type="primary">WBGene00278251</name>
    <name evidence="1" type="synonym">WBGene00278249</name>
</gene>
<evidence type="ECO:0000313" key="3">
    <source>
        <dbReference type="Proteomes" id="UP000005239"/>
    </source>
</evidence>
<accession>A0A4X3PDQ3</accession>
<dbReference type="EnsemblMetazoa" id="PPA39880.1">
    <property type="protein sequence ID" value="PPA39880.1"/>
    <property type="gene ID" value="WBGene00278249"/>
</dbReference>
<keyword evidence="3" id="KW-1185">Reference proteome</keyword>
<accession>A0A2A6BIP3</accession>
<dbReference type="EnsemblMetazoa" id="PPA39882.1">
    <property type="protein sequence ID" value="PPA39882.1"/>
    <property type="gene ID" value="WBGene00278251"/>
</dbReference>
<name>A0A2A6BIP3_PRIPA</name>
<dbReference type="Proteomes" id="UP000005239">
    <property type="component" value="Unassembled WGS sequence"/>
</dbReference>